<evidence type="ECO:0000313" key="3">
    <source>
        <dbReference type="EMBL" id="PTQ99843.1"/>
    </source>
</evidence>
<keyword evidence="4" id="KW-1185">Reference proteome</keyword>
<dbReference type="RefSeq" id="WP_107827751.1">
    <property type="nucleotide sequence ID" value="NZ_CP160205.1"/>
</dbReference>
<keyword evidence="1" id="KW-0677">Repeat</keyword>
<accession>A0A2T5JDK7</accession>
<feature type="repeat" description="NHL" evidence="2">
    <location>
        <begin position="341"/>
        <end position="372"/>
    </location>
</feature>
<dbReference type="OrthoDB" id="641420at2"/>
<feature type="repeat" description="NHL" evidence="2">
    <location>
        <begin position="175"/>
        <end position="210"/>
    </location>
</feature>
<comment type="caution">
    <text evidence="3">The sequence shown here is derived from an EMBL/GenBank/DDBJ whole genome shotgun (WGS) entry which is preliminary data.</text>
</comment>
<gene>
    <name evidence="3" type="ORF">C8P68_102673</name>
</gene>
<dbReference type="PANTHER" id="PTHR13833:SF71">
    <property type="entry name" value="NHL DOMAIN-CONTAINING PROTEIN"/>
    <property type="match status" value="1"/>
</dbReference>
<dbReference type="InterPro" id="IPR011042">
    <property type="entry name" value="6-blade_b-propeller_TolB-like"/>
</dbReference>
<dbReference type="InterPro" id="IPR001258">
    <property type="entry name" value="NHL_repeat"/>
</dbReference>
<dbReference type="Pfam" id="PF01436">
    <property type="entry name" value="NHL"/>
    <property type="match status" value="5"/>
</dbReference>
<dbReference type="Gene3D" id="2.120.10.30">
    <property type="entry name" value="TolB, C-terminal domain"/>
    <property type="match status" value="3"/>
</dbReference>
<dbReference type="CDD" id="cd14953">
    <property type="entry name" value="NHL_like_1"/>
    <property type="match status" value="1"/>
</dbReference>
<dbReference type="Proteomes" id="UP000244168">
    <property type="component" value="Unassembled WGS sequence"/>
</dbReference>
<protein>
    <submittedName>
        <fullName evidence="3">NHL repeat-containing protein</fullName>
    </submittedName>
</protein>
<name>A0A2T5JDK7_9SPHI</name>
<sequence>MKNNLLALLTVACLVAACSGKKDDVAPDTGNNNNGGNTTTVKTPKSATVSTYAGGTVGFADNVGLAAQFNDIEGIVIDGAGALYVADYNNNRVRKIVAQADAGSVTTLAGTGALGGADGDALTAATLSSPQTLAVATDGSIYVSENGYVNIRKVSGGNVSTFAGTGIAGFKDGNAADAQFNHVGGMCVDAAGNIYIADTNNNRIRKITAAGVVSTFAGSGTAGSTNDKGTAATFNQPYGIVIDKSGNLYVSEVNNHDIRKITADGTVSTYVGNGQTGLVNGTGTAARLNFPKGLAIDGDGTLYVADAGNNSIRRITTGGVTTTLAGIGISGAVDGDSDSAEFKSPNGVAVDAAGNVYVADNGNSKIRKITVVY</sequence>
<evidence type="ECO:0000256" key="1">
    <source>
        <dbReference type="ARBA" id="ARBA00022737"/>
    </source>
</evidence>
<evidence type="ECO:0000256" key="2">
    <source>
        <dbReference type="PROSITE-ProRule" id="PRU00504"/>
    </source>
</evidence>
<dbReference type="AlphaFoldDB" id="A0A2T5JDK7"/>
<dbReference type="PROSITE" id="PS51125">
    <property type="entry name" value="NHL"/>
    <property type="match status" value="2"/>
</dbReference>
<reference evidence="3 4" key="1">
    <citation type="submission" date="2018-04" db="EMBL/GenBank/DDBJ databases">
        <title>Genomic Encyclopedia of Archaeal and Bacterial Type Strains, Phase II (KMG-II): from individual species to whole genera.</title>
        <authorList>
            <person name="Goeker M."/>
        </authorList>
    </citation>
    <scope>NUCLEOTIDE SEQUENCE [LARGE SCALE GENOMIC DNA]</scope>
    <source>
        <strain evidence="3 4">DSM 26809</strain>
    </source>
</reference>
<dbReference type="PANTHER" id="PTHR13833">
    <property type="match status" value="1"/>
</dbReference>
<dbReference type="EMBL" id="QAOQ01000002">
    <property type="protein sequence ID" value="PTQ99843.1"/>
    <property type="molecule type" value="Genomic_DNA"/>
</dbReference>
<dbReference type="SUPFAM" id="SSF101898">
    <property type="entry name" value="NHL repeat"/>
    <property type="match status" value="1"/>
</dbReference>
<evidence type="ECO:0000313" key="4">
    <source>
        <dbReference type="Proteomes" id="UP000244168"/>
    </source>
</evidence>
<proteinExistence type="predicted"/>
<organism evidence="3 4">
    <name type="scientific">Mucilaginibacter yixingensis</name>
    <dbReference type="NCBI Taxonomy" id="1295612"/>
    <lineage>
        <taxon>Bacteria</taxon>
        <taxon>Pseudomonadati</taxon>
        <taxon>Bacteroidota</taxon>
        <taxon>Sphingobacteriia</taxon>
        <taxon>Sphingobacteriales</taxon>
        <taxon>Sphingobacteriaceae</taxon>
        <taxon>Mucilaginibacter</taxon>
    </lineage>
</organism>
<dbReference type="PROSITE" id="PS51257">
    <property type="entry name" value="PROKAR_LIPOPROTEIN"/>
    <property type="match status" value="1"/>
</dbReference>